<organism evidence="1 2">
    <name type="scientific">Candidatus Methylacidithermus pantelleriae</name>
    <dbReference type="NCBI Taxonomy" id="2744239"/>
    <lineage>
        <taxon>Bacteria</taxon>
        <taxon>Pseudomonadati</taxon>
        <taxon>Verrucomicrobiota</taxon>
        <taxon>Methylacidiphilae</taxon>
        <taxon>Methylacidiphilales</taxon>
        <taxon>Methylacidiphilaceae</taxon>
        <taxon>Candidatus Methylacidithermus</taxon>
    </lineage>
</organism>
<dbReference type="Proteomes" id="UP000663859">
    <property type="component" value="Unassembled WGS sequence"/>
</dbReference>
<keyword evidence="2" id="KW-1185">Reference proteome</keyword>
<dbReference type="AlphaFoldDB" id="A0A8J2BQ11"/>
<evidence type="ECO:0000313" key="2">
    <source>
        <dbReference type="Proteomes" id="UP000663859"/>
    </source>
</evidence>
<sequence length="43" mass="4826">MGLDDPGSFSSKRLPIVKKVAVTLLRPREKLVCFGWDRLEGLP</sequence>
<gene>
    <name evidence="1" type="ORF">MPNT_240009</name>
</gene>
<protein>
    <submittedName>
        <fullName evidence="1">Uncharacterized protein</fullName>
    </submittedName>
</protein>
<reference evidence="1" key="1">
    <citation type="submission" date="2021-02" db="EMBL/GenBank/DDBJ databases">
        <authorList>
            <person name="Cremers G."/>
            <person name="Picone N."/>
        </authorList>
    </citation>
    <scope>NUCLEOTIDE SEQUENCE</scope>
    <source>
        <strain evidence="1">PQ17</strain>
    </source>
</reference>
<comment type="caution">
    <text evidence="1">The sequence shown here is derived from an EMBL/GenBank/DDBJ whole genome shotgun (WGS) entry which is preliminary data.</text>
</comment>
<dbReference type="EMBL" id="CAJNOB010000017">
    <property type="protein sequence ID" value="CAF0697999.1"/>
    <property type="molecule type" value="Genomic_DNA"/>
</dbReference>
<name>A0A8J2BQ11_9BACT</name>
<evidence type="ECO:0000313" key="1">
    <source>
        <dbReference type="EMBL" id="CAF0697999.1"/>
    </source>
</evidence>
<proteinExistence type="predicted"/>
<accession>A0A8J2BQ11</accession>